<evidence type="ECO:0000256" key="3">
    <source>
        <dbReference type="ARBA" id="ARBA00022927"/>
    </source>
</evidence>
<dbReference type="RefSeq" id="NP_987047.1">
    <property type="nucleotide sequence ID" value="NM_212109.1"/>
</dbReference>
<gene>
    <name evidence="14" type="ORF">AGOS_AGR381C</name>
</gene>
<evidence type="ECO:0000256" key="8">
    <source>
        <dbReference type="ARBA" id="ARBA00029691"/>
    </source>
</evidence>
<comment type="subcellular location">
    <subcellularLocation>
        <location evidence="9 10">Peroxisome membrane</location>
    </subcellularLocation>
</comment>
<evidence type="ECO:0000259" key="13">
    <source>
        <dbReference type="Pfam" id="PF04695"/>
    </source>
</evidence>
<evidence type="ECO:0000256" key="9">
    <source>
        <dbReference type="ARBA" id="ARBA00046271"/>
    </source>
</evidence>
<proteinExistence type="inferred from homology"/>
<dbReference type="eggNOG" id="KOG2629">
    <property type="taxonomic scope" value="Eukaryota"/>
</dbReference>
<dbReference type="GeneID" id="4623351"/>
<evidence type="ECO:0000256" key="11">
    <source>
        <dbReference type="SAM" id="Coils"/>
    </source>
</evidence>
<evidence type="ECO:0000256" key="12">
    <source>
        <dbReference type="SAM" id="MobiDB-lite"/>
    </source>
</evidence>
<evidence type="ECO:0000313" key="14">
    <source>
        <dbReference type="EMBL" id="AAS54871.1"/>
    </source>
</evidence>
<keyword evidence="3 10" id="KW-0653">Protein transport</keyword>
<evidence type="ECO:0000256" key="7">
    <source>
        <dbReference type="ARBA" id="ARBA00029502"/>
    </source>
</evidence>
<comment type="function">
    <text evidence="10">Component of the PEX13-PEX14 docking complex, a translocon channel that specifically mediates the import of peroxisomal cargo proteins bound to PEX5 receptor. The PEX13-PEX14 docking complex forms a large import pore which can be opened to a diameter of about 9 nm. Mechanistically, PEX5 receptor along with cargo proteins associates with the PEX14 subunit of the PEX13-PEX14 docking complex in the cytosol, leading to the insertion of the receptor into the organelle membrane with the concomitant translocation of the cargo into the peroxisome matrix.</text>
</comment>
<dbReference type="GO" id="GO:0016560">
    <property type="term" value="P:protein import into peroxisome matrix, docking"/>
    <property type="evidence" value="ECO:0000318"/>
    <property type="project" value="GO_Central"/>
</dbReference>
<keyword evidence="5 10" id="KW-0472">Membrane</keyword>
<feature type="domain" description="Peroxisome membrane anchor protein Pex14p N-terminal" evidence="13">
    <location>
        <begin position="8"/>
        <end position="52"/>
    </location>
</feature>
<evidence type="ECO:0000256" key="5">
    <source>
        <dbReference type="ARBA" id="ARBA00023136"/>
    </source>
</evidence>
<dbReference type="PANTHER" id="PTHR23058">
    <property type="entry name" value="PEROXISOMAL MEMBRANE PROTEIN PEX14"/>
    <property type="match status" value="1"/>
</dbReference>
<dbReference type="InterPro" id="IPR006785">
    <property type="entry name" value="Pex14_N"/>
</dbReference>
<keyword evidence="15" id="KW-1185">Reference proteome</keyword>
<keyword evidence="6 10" id="KW-0576">Peroxisome</keyword>
<protein>
    <recommendedName>
        <fullName evidence="7 10">Peroxisomal membrane protein PEX14</fullName>
    </recommendedName>
    <alternativeName>
        <fullName evidence="8 10">Peroxin-14</fullName>
    </alternativeName>
</protein>
<evidence type="ECO:0000256" key="10">
    <source>
        <dbReference type="RuleBase" id="RU367032"/>
    </source>
</evidence>
<name>Q74Z25_EREGS</name>
<comment type="similarity">
    <text evidence="1 10">Belongs to the peroxin-14 family.</text>
</comment>
<dbReference type="Gene3D" id="1.10.10.10">
    <property type="entry name" value="Winged helix-like DNA-binding domain superfamily/Winged helix DNA-binding domain"/>
    <property type="match status" value="1"/>
</dbReference>
<dbReference type="InterPro" id="IPR025655">
    <property type="entry name" value="PEX14"/>
</dbReference>
<reference evidence="14 15" key="1">
    <citation type="journal article" date="2004" name="Science">
        <title>The Ashbya gossypii genome as a tool for mapping the ancient Saccharomyces cerevisiae genome.</title>
        <authorList>
            <person name="Dietrich F.S."/>
            <person name="Voegeli S."/>
            <person name="Brachat S."/>
            <person name="Lerch A."/>
            <person name="Gates K."/>
            <person name="Steiner S."/>
            <person name="Mohr C."/>
            <person name="Pohlmann R."/>
            <person name="Luedi P."/>
            <person name="Choi S."/>
            <person name="Wing R.A."/>
            <person name="Flavier A."/>
            <person name="Gaffney T.D."/>
            <person name="Philippsen P."/>
        </authorList>
    </citation>
    <scope>NUCLEOTIDE SEQUENCE [LARGE SCALE GENOMIC DNA]</scope>
    <source>
        <strain evidence="15">ATCC 10895 / CBS 109.51 / FGSC 9923 / NRRL Y-1056</strain>
    </source>
</reference>
<sequence length="335" mass="37190">MPGTIAEDRKELFASAVSFLGEPSVQTAPLTKKVEFLQTKGLTEDEIQLALEQAGKADTQGRHEVVQSAGVGAGAVMQDVVYETVPPPLPRRDWKDYFVMATATAGLCYGLYEVTRRYVVPQLLPESRSRLEQDKRQIEDHFEKVDRLLEKLEQEQDEFRDQQVEKLKELDATIIKLQGALEETTKTRNNINFEFRDLKLQVTEMAKKLDEFRQARDHNSQLTALQSDMESLKRLIKNSTLLSSPAPGAGSAPPAVPLAASIPSASEILAKMKSNTRSEDGEAMPSWKIGRKDLSAASIPDWQKTALSSREQSPEDSLANGLSHKLSLDNLSGPE</sequence>
<dbReference type="Proteomes" id="UP000000591">
    <property type="component" value="Chromosome VII"/>
</dbReference>
<dbReference type="OrthoDB" id="5549158at2759"/>
<organism evidence="14 15">
    <name type="scientific">Eremothecium gossypii (strain ATCC 10895 / CBS 109.51 / FGSC 9923 / NRRL Y-1056)</name>
    <name type="common">Yeast</name>
    <name type="synonym">Ashbya gossypii</name>
    <dbReference type="NCBI Taxonomy" id="284811"/>
    <lineage>
        <taxon>Eukaryota</taxon>
        <taxon>Fungi</taxon>
        <taxon>Dikarya</taxon>
        <taxon>Ascomycota</taxon>
        <taxon>Saccharomycotina</taxon>
        <taxon>Saccharomycetes</taxon>
        <taxon>Saccharomycetales</taxon>
        <taxon>Saccharomycetaceae</taxon>
        <taxon>Eremothecium</taxon>
    </lineage>
</organism>
<dbReference type="PANTHER" id="PTHR23058:SF0">
    <property type="entry name" value="PEROXISOMAL MEMBRANE PROTEIN PEX14"/>
    <property type="match status" value="1"/>
</dbReference>
<dbReference type="KEGG" id="ago:AGOS_AGR381C"/>
<feature type="coiled-coil region" evidence="11">
    <location>
        <begin position="131"/>
        <end position="235"/>
    </location>
</feature>
<evidence type="ECO:0000256" key="2">
    <source>
        <dbReference type="ARBA" id="ARBA00022448"/>
    </source>
</evidence>
<dbReference type="GO" id="GO:0005778">
    <property type="term" value="C:peroxisomal membrane"/>
    <property type="evidence" value="ECO:0000318"/>
    <property type="project" value="GO_Central"/>
</dbReference>
<dbReference type="InParanoid" id="Q74Z25"/>
<keyword evidence="4" id="KW-0811">Translocation</keyword>
<evidence type="ECO:0000256" key="4">
    <source>
        <dbReference type="ARBA" id="ARBA00023010"/>
    </source>
</evidence>
<evidence type="ECO:0000313" key="15">
    <source>
        <dbReference type="Proteomes" id="UP000000591"/>
    </source>
</evidence>
<evidence type="ECO:0000256" key="6">
    <source>
        <dbReference type="ARBA" id="ARBA00023140"/>
    </source>
</evidence>
<dbReference type="OMA" id="YNQWQPP"/>
<keyword evidence="2 10" id="KW-0813">Transport</keyword>
<dbReference type="HOGENOM" id="CLU_045718_0_0_1"/>
<feature type="region of interest" description="Disordered" evidence="12">
    <location>
        <begin position="273"/>
        <end position="292"/>
    </location>
</feature>
<dbReference type="Pfam" id="PF04695">
    <property type="entry name" value="Pex14_N"/>
    <property type="match status" value="1"/>
</dbReference>
<dbReference type="GO" id="GO:1990429">
    <property type="term" value="C:peroxisomal importomer complex"/>
    <property type="evidence" value="ECO:0000318"/>
    <property type="project" value="GO_Central"/>
</dbReference>
<feature type="region of interest" description="Disordered" evidence="12">
    <location>
        <begin position="303"/>
        <end position="335"/>
    </location>
</feature>
<dbReference type="GO" id="GO:0005102">
    <property type="term" value="F:signaling receptor binding"/>
    <property type="evidence" value="ECO:0000318"/>
    <property type="project" value="GO_Central"/>
</dbReference>
<dbReference type="FunCoup" id="Q74Z25">
    <property type="interactions" value="84"/>
</dbReference>
<keyword evidence="11" id="KW-0175">Coiled coil</keyword>
<dbReference type="AlphaFoldDB" id="Q74Z25"/>
<reference evidence="15" key="2">
    <citation type="journal article" date="2013" name="G3 (Bethesda)">
        <title>Genomes of Ashbya fungi isolated from insects reveal four mating-type loci, numerous translocations, lack of transposons, and distinct gene duplications.</title>
        <authorList>
            <person name="Dietrich F.S."/>
            <person name="Voegeli S."/>
            <person name="Kuo S."/>
            <person name="Philippsen P."/>
        </authorList>
    </citation>
    <scope>GENOME REANNOTATION</scope>
    <source>
        <strain evidence="15">ATCC 10895 / CBS 109.51 / FGSC 9923 / NRRL Y-1056</strain>
    </source>
</reference>
<dbReference type="STRING" id="284811.Q74Z25"/>
<evidence type="ECO:0000256" key="1">
    <source>
        <dbReference type="ARBA" id="ARBA00005443"/>
    </source>
</evidence>
<dbReference type="InterPro" id="IPR036388">
    <property type="entry name" value="WH-like_DNA-bd_sf"/>
</dbReference>
<accession>Q74Z25</accession>
<dbReference type="EMBL" id="AE016820">
    <property type="protein sequence ID" value="AAS54871.1"/>
    <property type="molecule type" value="Genomic_DNA"/>
</dbReference>